<keyword evidence="9" id="KW-1133">Transmembrane helix</keyword>
<keyword evidence="9" id="KW-0812">Transmembrane</keyword>
<sequence length="487" mass="54349">MGEEEGLVPLEELGAPEAVPAWLWEERLLAPYETVLLAVSGGVDSMTLLHLFRFLMPIPVRPVCLHVDHRLRGAAAVEDARFVRAVAEAWGVPCFVYALPFPPAGGNVQGTARALRYDLFAHAAREARASAVLTAHNLDDVVETFFLRLFRGAGPRGLGGIPVVRPLFDRRLLRPLLPVRRRSIEAYADRHGVPWREDASNRSLAYVRNRLRHLLLPLVEELAPSAARHVVRLTNVLGEDEAFLEEAARKFLRRRLLAFPGTLLVCWSALAGLPLPVLRRAVRLAWAELRRGRASLTYEDVQASLEVVLGERRAVSLPGGVTVERQGGYVLWVREGERRAYASAVNWPGTVRIPSFGCSVRVRHLSESAGAADEDEEDEKEVACRATLSLSPDLPFIFRSRRPGDRLETPWGPREVRELLRLAGVPPRLREAWPVGEQGGRIVWVPGVSSMPTGGVPGEKVVVDVGWCTSPFVRRFWRHFCKRRKGR</sequence>
<protein>
    <recommendedName>
        <fullName evidence="8">tRNA(Ile)-lysidine synthase</fullName>
        <ecNumber evidence="8">6.3.4.19</ecNumber>
    </recommendedName>
    <alternativeName>
        <fullName evidence="8">tRNA(Ile)-2-lysyl-cytidine synthase</fullName>
    </alternativeName>
    <alternativeName>
        <fullName evidence="8">tRNA(Ile)-lysidine synthetase</fullName>
    </alternativeName>
</protein>
<organism evidence="11 12">
    <name type="scientific">Brockia lithotrophica</name>
    <dbReference type="NCBI Taxonomy" id="933949"/>
    <lineage>
        <taxon>Bacteria</taxon>
        <taxon>Bacillati</taxon>
        <taxon>Bacillota</taxon>
        <taxon>Bacilli</taxon>
        <taxon>Bacillales</taxon>
        <taxon>Bacillales Family X. Incertae Sedis</taxon>
        <taxon>Brockia</taxon>
    </lineage>
</organism>
<dbReference type="InterPro" id="IPR011063">
    <property type="entry name" value="TilS/TtcA_N"/>
</dbReference>
<dbReference type="NCBIfam" id="TIGR02433">
    <property type="entry name" value="lysidine_TilS_C"/>
    <property type="match status" value="1"/>
</dbReference>
<evidence type="ECO:0000256" key="7">
    <source>
        <dbReference type="ARBA" id="ARBA00048539"/>
    </source>
</evidence>
<proteinExistence type="inferred from homology"/>
<evidence type="ECO:0000256" key="5">
    <source>
        <dbReference type="ARBA" id="ARBA00022741"/>
    </source>
</evidence>
<evidence type="ECO:0000256" key="1">
    <source>
        <dbReference type="ARBA" id="ARBA00004496"/>
    </source>
</evidence>
<keyword evidence="4 8" id="KW-0819">tRNA processing</keyword>
<keyword evidence="3 8" id="KW-0436">Ligase</keyword>
<accession>A0A2T5G542</accession>
<dbReference type="SMART" id="SM00977">
    <property type="entry name" value="TilS_C"/>
    <property type="match status" value="1"/>
</dbReference>
<dbReference type="EMBL" id="PEBW01000006">
    <property type="protein sequence ID" value="PTQ51299.1"/>
    <property type="molecule type" value="Genomic_DNA"/>
</dbReference>
<gene>
    <name evidence="8" type="primary">tilS</name>
    <name evidence="11" type="ORF">BLITH_0125</name>
</gene>
<evidence type="ECO:0000256" key="2">
    <source>
        <dbReference type="ARBA" id="ARBA00022490"/>
    </source>
</evidence>
<comment type="subcellular location">
    <subcellularLocation>
        <location evidence="1 8">Cytoplasm</location>
    </subcellularLocation>
</comment>
<comment type="domain">
    <text evidence="8">The N-terminal region contains the highly conserved SGGXDS motif, predicted to be a P-loop motif involved in ATP binding.</text>
</comment>
<comment type="function">
    <text evidence="8">Ligates lysine onto the cytidine present at position 34 of the AUA codon-specific tRNA(Ile) that contains the anticodon CAU, in an ATP-dependent manner. Cytidine is converted to lysidine, thus changing the amino acid specificity of the tRNA from methionine to isoleucine.</text>
</comment>
<dbReference type="SUPFAM" id="SSF56037">
    <property type="entry name" value="PheT/TilS domain"/>
    <property type="match status" value="1"/>
</dbReference>
<dbReference type="NCBIfam" id="TIGR02432">
    <property type="entry name" value="lysidine_TilS_N"/>
    <property type="match status" value="1"/>
</dbReference>
<dbReference type="InterPro" id="IPR012094">
    <property type="entry name" value="tRNA_Ile_lys_synt"/>
</dbReference>
<evidence type="ECO:0000256" key="4">
    <source>
        <dbReference type="ARBA" id="ARBA00022694"/>
    </source>
</evidence>
<evidence type="ECO:0000259" key="10">
    <source>
        <dbReference type="SMART" id="SM00977"/>
    </source>
</evidence>
<dbReference type="Pfam" id="PF11734">
    <property type="entry name" value="TilS_C"/>
    <property type="match status" value="1"/>
</dbReference>
<dbReference type="SUPFAM" id="SSF52402">
    <property type="entry name" value="Adenine nucleotide alpha hydrolases-like"/>
    <property type="match status" value="1"/>
</dbReference>
<evidence type="ECO:0000256" key="6">
    <source>
        <dbReference type="ARBA" id="ARBA00022840"/>
    </source>
</evidence>
<keyword evidence="2 8" id="KW-0963">Cytoplasm</keyword>
<dbReference type="CDD" id="cd01992">
    <property type="entry name" value="TilS_N"/>
    <property type="match status" value="1"/>
</dbReference>
<dbReference type="GO" id="GO:0006400">
    <property type="term" value="P:tRNA modification"/>
    <property type="evidence" value="ECO:0007669"/>
    <property type="project" value="UniProtKB-UniRule"/>
</dbReference>
<evidence type="ECO:0000256" key="9">
    <source>
        <dbReference type="SAM" id="Phobius"/>
    </source>
</evidence>
<feature type="domain" description="Lysidine-tRNA(Ile) synthetase C-terminal" evidence="10">
    <location>
        <begin position="396"/>
        <end position="465"/>
    </location>
</feature>
<dbReference type="InterPro" id="IPR014729">
    <property type="entry name" value="Rossmann-like_a/b/a_fold"/>
</dbReference>
<dbReference type="PANTHER" id="PTHR43033">
    <property type="entry name" value="TRNA(ILE)-LYSIDINE SYNTHASE-RELATED"/>
    <property type="match status" value="1"/>
</dbReference>
<dbReference type="EC" id="6.3.4.19" evidence="8"/>
<feature type="binding site" evidence="8">
    <location>
        <begin position="40"/>
        <end position="45"/>
    </location>
    <ligand>
        <name>ATP</name>
        <dbReference type="ChEBI" id="CHEBI:30616"/>
    </ligand>
</feature>
<evidence type="ECO:0000256" key="8">
    <source>
        <dbReference type="HAMAP-Rule" id="MF_01161"/>
    </source>
</evidence>
<keyword evidence="9" id="KW-0472">Membrane</keyword>
<keyword evidence="6 8" id="KW-0067">ATP-binding</keyword>
<dbReference type="SUPFAM" id="SSF82829">
    <property type="entry name" value="MesJ substrate recognition domain-like"/>
    <property type="match status" value="1"/>
</dbReference>
<dbReference type="Pfam" id="PF01171">
    <property type="entry name" value="ATP_bind_3"/>
    <property type="match status" value="1"/>
</dbReference>
<dbReference type="PANTHER" id="PTHR43033:SF1">
    <property type="entry name" value="TRNA(ILE)-LYSIDINE SYNTHASE-RELATED"/>
    <property type="match status" value="1"/>
</dbReference>
<reference evidence="11 12" key="1">
    <citation type="submission" date="2017-08" db="EMBL/GenBank/DDBJ databases">
        <title>Burning lignite coal seam in the remote Altai Mountains harbors a hydrogen-driven thermophilic microbial community.</title>
        <authorList>
            <person name="Kadnikov V.V."/>
            <person name="Mardanov A.V."/>
            <person name="Ivasenko D."/>
            <person name="Beletsky A.V."/>
            <person name="Karnachuk O.V."/>
            <person name="Ravin N.V."/>
        </authorList>
    </citation>
    <scope>NUCLEOTIDE SEQUENCE [LARGE SCALE GENOMIC DNA]</scope>
    <source>
        <strain evidence="11">AL31</strain>
    </source>
</reference>
<dbReference type="InterPro" id="IPR012795">
    <property type="entry name" value="tRNA_Ile_lys_synt_N"/>
</dbReference>
<evidence type="ECO:0000313" key="12">
    <source>
        <dbReference type="Proteomes" id="UP000244016"/>
    </source>
</evidence>
<comment type="caution">
    <text evidence="11">The sequence shown here is derived from an EMBL/GenBank/DDBJ whole genome shotgun (WGS) entry which is preliminary data.</text>
</comment>
<dbReference type="AlphaFoldDB" id="A0A2T5G542"/>
<feature type="transmembrane region" description="Helical" evidence="9">
    <location>
        <begin position="256"/>
        <end position="275"/>
    </location>
</feature>
<dbReference type="InterPro" id="IPR012796">
    <property type="entry name" value="Lysidine-tRNA-synth_C"/>
</dbReference>
<dbReference type="Proteomes" id="UP000244016">
    <property type="component" value="Unassembled WGS sequence"/>
</dbReference>
<dbReference type="Gene3D" id="3.40.50.620">
    <property type="entry name" value="HUPs"/>
    <property type="match status" value="1"/>
</dbReference>
<dbReference type="GO" id="GO:0032267">
    <property type="term" value="F:tRNA(Ile)-lysidine synthase activity"/>
    <property type="evidence" value="ECO:0007669"/>
    <property type="project" value="UniProtKB-EC"/>
</dbReference>
<evidence type="ECO:0000256" key="3">
    <source>
        <dbReference type="ARBA" id="ARBA00022598"/>
    </source>
</evidence>
<keyword evidence="5 8" id="KW-0547">Nucleotide-binding</keyword>
<dbReference type="GO" id="GO:0005524">
    <property type="term" value="F:ATP binding"/>
    <property type="evidence" value="ECO:0007669"/>
    <property type="project" value="UniProtKB-UniRule"/>
</dbReference>
<comment type="catalytic activity">
    <reaction evidence="7 8">
        <text>cytidine(34) in tRNA(Ile2) + L-lysine + ATP = lysidine(34) in tRNA(Ile2) + AMP + diphosphate + H(+)</text>
        <dbReference type="Rhea" id="RHEA:43744"/>
        <dbReference type="Rhea" id="RHEA-COMP:10625"/>
        <dbReference type="Rhea" id="RHEA-COMP:10670"/>
        <dbReference type="ChEBI" id="CHEBI:15378"/>
        <dbReference type="ChEBI" id="CHEBI:30616"/>
        <dbReference type="ChEBI" id="CHEBI:32551"/>
        <dbReference type="ChEBI" id="CHEBI:33019"/>
        <dbReference type="ChEBI" id="CHEBI:82748"/>
        <dbReference type="ChEBI" id="CHEBI:83665"/>
        <dbReference type="ChEBI" id="CHEBI:456215"/>
        <dbReference type="EC" id="6.3.4.19"/>
    </reaction>
</comment>
<dbReference type="HAMAP" id="MF_01161">
    <property type="entry name" value="tRNA_Ile_lys_synt"/>
    <property type="match status" value="1"/>
</dbReference>
<evidence type="ECO:0000313" key="11">
    <source>
        <dbReference type="EMBL" id="PTQ51299.1"/>
    </source>
</evidence>
<comment type="similarity">
    <text evidence="8">Belongs to the tRNA(Ile)-lysidine synthase family.</text>
</comment>
<name>A0A2T5G542_9BACL</name>
<dbReference type="GO" id="GO:0005737">
    <property type="term" value="C:cytoplasm"/>
    <property type="evidence" value="ECO:0007669"/>
    <property type="project" value="UniProtKB-SubCell"/>
</dbReference>